<dbReference type="RefSeq" id="WP_007545804.1">
    <property type="nucleotide sequence ID" value="NZ_JAARPY010000018.1"/>
</dbReference>
<gene>
    <name evidence="2" type="ORF">HB844_13330</name>
</gene>
<dbReference type="Proteomes" id="UP000571128">
    <property type="component" value="Unassembled WGS sequence"/>
</dbReference>
<keyword evidence="1" id="KW-0472">Membrane</keyword>
<proteinExistence type="predicted"/>
<evidence type="ECO:0000313" key="3">
    <source>
        <dbReference type="Proteomes" id="UP000571128"/>
    </source>
</evidence>
<evidence type="ECO:0000256" key="1">
    <source>
        <dbReference type="SAM" id="Phobius"/>
    </source>
</evidence>
<protein>
    <submittedName>
        <fullName evidence="2">AzlD domain-containing protein</fullName>
    </submittedName>
</protein>
<comment type="caution">
    <text evidence="2">The sequence shown here is derived from an EMBL/GenBank/DDBJ whole genome shotgun (WGS) entry which is preliminary data.</text>
</comment>
<name>A0A841YHM2_9LIST</name>
<feature type="transmembrane region" description="Helical" evidence="1">
    <location>
        <begin position="6"/>
        <end position="29"/>
    </location>
</feature>
<organism evidence="2 3">
    <name type="scientific">Listeria fleischmannii</name>
    <dbReference type="NCBI Taxonomy" id="1069827"/>
    <lineage>
        <taxon>Bacteria</taxon>
        <taxon>Bacillati</taxon>
        <taxon>Bacillota</taxon>
        <taxon>Bacilli</taxon>
        <taxon>Bacillales</taxon>
        <taxon>Listeriaceae</taxon>
        <taxon>Listeria</taxon>
    </lineage>
</organism>
<dbReference type="Pfam" id="PF05437">
    <property type="entry name" value="AzlD"/>
    <property type="match status" value="1"/>
</dbReference>
<dbReference type="EMBL" id="JAARPY010000018">
    <property type="protein sequence ID" value="MBC1399841.1"/>
    <property type="molecule type" value="Genomic_DNA"/>
</dbReference>
<evidence type="ECO:0000313" key="2">
    <source>
        <dbReference type="EMBL" id="MBC1399841.1"/>
    </source>
</evidence>
<dbReference type="InterPro" id="IPR008407">
    <property type="entry name" value="Brnchd-chn_aa_trnsp_AzlD"/>
</dbReference>
<accession>A0A841YHM2</accession>
<keyword evidence="1" id="KW-0812">Transmembrane</keyword>
<sequence length="108" mass="12022">MAISTYTLVAIIGCALVTFIPRVLPFLFIKKLRLPDVFMCYLSYVPLCILTALFAQSLLTEHENAFPTINALPFLAAIPTILTAILTKNLLWVVVIGIISMAALRFFF</sequence>
<keyword evidence="1" id="KW-1133">Transmembrane helix</keyword>
<feature type="transmembrane region" description="Helical" evidence="1">
    <location>
        <begin position="65"/>
        <end position="85"/>
    </location>
</feature>
<feature type="transmembrane region" description="Helical" evidence="1">
    <location>
        <begin position="41"/>
        <end position="59"/>
    </location>
</feature>
<dbReference type="AlphaFoldDB" id="A0A841YHM2"/>
<reference evidence="2 3" key="1">
    <citation type="submission" date="2020-03" db="EMBL/GenBank/DDBJ databases">
        <title>Soil Listeria distribution.</title>
        <authorList>
            <person name="Liao J."/>
            <person name="Wiedmann M."/>
        </authorList>
    </citation>
    <scope>NUCLEOTIDE SEQUENCE [LARGE SCALE GENOMIC DNA]</scope>
    <source>
        <strain evidence="2 3">FSL L7-1645</strain>
    </source>
</reference>